<dbReference type="RefSeq" id="WP_089222809.1">
    <property type="nucleotide sequence ID" value="NZ_FZOF01000003.1"/>
</dbReference>
<keyword evidence="3" id="KW-1185">Reference proteome</keyword>
<dbReference type="AlphaFoldDB" id="A0A239BRL7"/>
<feature type="region of interest" description="Disordered" evidence="1">
    <location>
        <begin position="1"/>
        <end position="43"/>
    </location>
</feature>
<accession>A0A239BRL7</accession>
<dbReference type="OrthoDB" id="3476350at2"/>
<reference evidence="2 3" key="1">
    <citation type="submission" date="2017-06" db="EMBL/GenBank/DDBJ databases">
        <authorList>
            <person name="Kim H.J."/>
            <person name="Triplett B.A."/>
        </authorList>
    </citation>
    <scope>NUCLEOTIDE SEQUENCE [LARGE SCALE GENOMIC DNA]</scope>
    <source>
        <strain evidence="2 3">CGMCC 4.1858</strain>
    </source>
</reference>
<name>A0A239BRL7_9ACTN</name>
<evidence type="ECO:0008006" key="4">
    <source>
        <dbReference type="Google" id="ProtNLM"/>
    </source>
</evidence>
<dbReference type="PANTHER" id="PTHR35526:SF3">
    <property type="entry name" value="ANTI-SIGMA-F FACTOR RSBW"/>
    <property type="match status" value="1"/>
</dbReference>
<dbReference type="Proteomes" id="UP000198280">
    <property type="component" value="Unassembled WGS sequence"/>
</dbReference>
<evidence type="ECO:0000313" key="2">
    <source>
        <dbReference type="EMBL" id="SNS09674.1"/>
    </source>
</evidence>
<dbReference type="InterPro" id="IPR036890">
    <property type="entry name" value="HATPase_C_sf"/>
</dbReference>
<sequence>MGDNLAARPPFRRVAPGAGRDAGGESPPDTLHTHDPAAEPVPAPPATVLLGEVFLPADDLAPAQARRILAATLDVWGLGYLLDTAGIVLAELVSNAVRHAGGRRGGVMLSRRLTLVHMSVRDGSRTPPCLVLTGRVPDTTGSTRGLQVVSALTYRWGTELLPGGKRVWAEIAV</sequence>
<dbReference type="CDD" id="cd16936">
    <property type="entry name" value="HATPase_RsbW-like"/>
    <property type="match status" value="1"/>
</dbReference>
<dbReference type="InterPro" id="IPR050267">
    <property type="entry name" value="Anti-sigma-factor_SerPK"/>
</dbReference>
<dbReference type="Gene3D" id="3.30.565.10">
    <property type="entry name" value="Histidine kinase-like ATPase, C-terminal domain"/>
    <property type="match status" value="1"/>
</dbReference>
<dbReference type="PANTHER" id="PTHR35526">
    <property type="entry name" value="ANTI-SIGMA-F FACTOR RSBW-RELATED"/>
    <property type="match status" value="1"/>
</dbReference>
<organism evidence="2 3">
    <name type="scientific">Actinacidiphila glaucinigra</name>
    <dbReference type="NCBI Taxonomy" id="235986"/>
    <lineage>
        <taxon>Bacteria</taxon>
        <taxon>Bacillati</taxon>
        <taxon>Actinomycetota</taxon>
        <taxon>Actinomycetes</taxon>
        <taxon>Kitasatosporales</taxon>
        <taxon>Streptomycetaceae</taxon>
        <taxon>Actinacidiphila</taxon>
    </lineage>
</organism>
<proteinExistence type="predicted"/>
<dbReference type="EMBL" id="FZOF01000003">
    <property type="protein sequence ID" value="SNS09674.1"/>
    <property type="molecule type" value="Genomic_DNA"/>
</dbReference>
<evidence type="ECO:0000256" key="1">
    <source>
        <dbReference type="SAM" id="MobiDB-lite"/>
    </source>
</evidence>
<gene>
    <name evidence="2" type="ORF">SAMN05216252_103105</name>
</gene>
<evidence type="ECO:0000313" key="3">
    <source>
        <dbReference type="Proteomes" id="UP000198280"/>
    </source>
</evidence>
<protein>
    <recommendedName>
        <fullName evidence="4">ATP-binding protein</fullName>
    </recommendedName>
</protein>